<keyword evidence="1" id="KW-0479">Metal-binding</keyword>
<feature type="region of interest" description="Disordered" evidence="3">
    <location>
        <begin position="358"/>
        <end position="449"/>
    </location>
</feature>
<feature type="compositionally biased region" description="Polar residues" evidence="3">
    <location>
        <begin position="498"/>
        <end position="516"/>
    </location>
</feature>
<keyword evidence="4" id="KW-0472">Membrane</keyword>
<gene>
    <name evidence="6" type="ORF">QYE76_039132</name>
</gene>
<dbReference type="GO" id="GO:0003676">
    <property type="term" value="F:nucleic acid binding"/>
    <property type="evidence" value="ECO:0007669"/>
    <property type="project" value="InterPro"/>
</dbReference>
<evidence type="ECO:0000256" key="2">
    <source>
        <dbReference type="SAM" id="Coils"/>
    </source>
</evidence>
<accession>A0AAD8TAJ0</accession>
<feature type="transmembrane region" description="Helical" evidence="4">
    <location>
        <begin position="1745"/>
        <end position="1769"/>
    </location>
</feature>
<evidence type="ECO:0000313" key="6">
    <source>
        <dbReference type="EMBL" id="KAK1678284.1"/>
    </source>
</evidence>
<comment type="caution">
    <text evidence="6">The sequence shown here is derived from an EMBL/GenBank/DDBJ whole genome shotgun (WGS) entry which is preliminary data.</text>
</comment>
<dbReference type="Gene3D" id="3.60.10.10">
    <property type="entry name" value="Endonuclease/exonuclease/phosphatase"/>
    <property type="match status" value="1"/>
</dbReference>
<evidence type="ECO:0000256" key="3">
    <source>
        <dbReference type="SAM" id="MobiDB-lite"/>
    </source>
</evidence>
<feature type="compositionally biased region" description="Low complexity" evidence="3">
    <location>
        <begin position="102"/>
        <end position="116"/>
    </location>
</feature>
<feature type="region of interest" description="Disordered" evidence="3">
    <location>
        <begin position="1"/>
        <end position="118"/>
    </location>
</feature>
<dbReference type="PROSITE" id="PS50158">
    <property type="entry name" value="ZF_CCHC"/>
    <property type="match status" value="1"/>
</dbReference>
<dbReference type="InterPro" id="IPR036875">
    <property type="entry name" value="Znf_CCHC_sf"/>
</dbReference>
<dbReference type="SMART" id="SM00343">
    <property type="entry name" value="ZnF_C2HC"/>
    <property type="match status" value="2"/>
</dbReference>
<reference evidence="6" key="1">
    <citation type="submission" date="2023-07" db="EMBL/GenBank/DDBJ databases">
        <title>A chromosome-level genome assembly of Lolium multiflorum.</title>
        <authorList>
            <person name="Chen Y."/>
            <person name="Copetti D."/>
            <person name="Kolliker R."/>
            <person name="Studer B."/>
        </authorList>
    </citation>
    <scope>NUCLEOTIDE SEQUENCE</scope>
    <source>
        <strain evidence="6">02402/16</strain>
        <tissue evidence="6">Leaf</tissue>
    </source>
</reference>
<keyword evidence="1" id="KW-0862">Zinc</keyword>
<sequence length="1787" mass="198629">MERERNYRGKRPFEAIDDNRERSRDRELRQRLELEEEEHRRQQAHRDLARDRERSGYNQHRRSEHSQYPPPPPPPPPAGPRGRDQVRGGQKRHQRAPRIPQGAGTAQAAPGLAAGGSNSTSLDATHITCYNCGNQGHVQAECTVEAFCVKCKKHGHPTAMCASFSKSLDPYWAGFGGNSKGFVCCEVPDEEMYQPATNAALIILEKEGLNEEQLEDELKDLVDDNWSWQVCKLNGSDYSVIFPSKESLRMAIRGGGITLPMSKTKAIVTIPTDDPLVVEKLEEVWVHLIGVPPPLRRADRLVLSTREVGRPIAVDVESLDHPNGPIKMSFGCQAPVQLQEHITLFVNMQGFRIRIVPISKDPAGEPNNDPPSPPAKNGEDDKEEDQEETDEDRWDQRRKKHTDKAKNTPASAPAGGNEGFARKSVPQVATDGHTSPCSPSACRPKGSQPKMFTLPATAFTQYGSNLTEQGDIFPTVANMIKQVLVSPPASSPRRSDLEQLQLSTSLSDETDEGQSYLTPGKALALGAEDKKEIGWHSPTSGESAASALRASERRSKSNNDRPSRKLMLEAAGSQLFAEEVDNSRTDVTRTSLHQAPAIKDASTTPQALLEESPIPALGASVARAPRTKISTAEALRKSGRSAGVADEPVLARAIRLASDKNAPSSSNPGNVDSSNFTAFQSVPIDKLLSVAHDSCVIFPSSSLGLPEKIISLIQARELAQADLAAARHNAEVEAAKAQASAMAEKDTQVSQEGLVAQTGEGNTILDTKDKPAKKRKVTKKQYPVGPRPLTRQARAQGKETIKQDFTDLELRSLEVDDKFFWCWLPANGHSGGMLMGVRDSSFEVGVVDMGQFYLSTSILNRANKRIVTIIGIYGPADHGRSGVFLEEISAKVARTNSPLLMGGDFNLIRAACDKNNDRLNWRLIDLTNEHIAVWALREIPRSGARFTWTNRQLNPVRSVLDRVFISPSFEGFFPLCSLSAETSLGSDHTPLIFDSGEGLPERSNRFFFESGWFERQDFLPMLHNAWLKLSAKVGGRDIIDWWQFMSGSLRQQLRGWARNLGMASKREKESLMTQIMQLDVQADSSGLDEDDWALRYYLEDQLLQIMTEGAEGEEERGHVGPDHRRRAQALAAPPYALGPTTFSPLFGVPSSRNLSHRGSSRRVTPPLGGEHQRKRALRRAGIRRGNSLPEGEIDAIAIAIELDIISIIIIIVSTIYTAITTAAPRHRCISMNEVRKKLFTISLSGKAAWYKLLKNGDSIDWEDIVPLFYSKFYPPSEIHKDRNRIYNFWPHDGESIAQAWGRLKSLMLKCPIHELPGNVIIDNFYARLSFQDKTLLDTSCSGSFTRKNEEFKRDLLDRIQENTEGWENDKDRESVVETVDNVIPEAYIEKTPFPAKMKEYSVISSAVNKSEKKPKEPEEQIKIEPAVAIVKDLVTENVEDGHIIFCEDASNIVSHPTKSKQQHLENSESEAFRKERDELEEIFRRQPILKHDLPVEDLGTTPPPKEDPVFDLKPLPDNLKYAHIDDKKIYPVIISSKLSEIEEERLLEILKKHRGAIGYTLDDLKGISPSICQHAINMEEDAKPVVEHQRRLIPKMKEVGALPPALDLDSFPCVEEAIRVADEFCDQYRALRREVEILQEENQRLRGILLKSQHKAVTATLGEPGEEERGQAQTTGRRAQALAATLCSGGPRPFSPPFLASLRPENLTQRDPTKGYSRSGRRAPERKELSGGQNGEIPPEGEIDAIAIVIELDIISIIIIIVSTIYTAITTAAPRHRCNDLGLILIV</sequence>
<keyword evidence="4" id="KW-1133">Transmembrane helix</keyword>
<feature type="region of interest" description="Disordered" evidence="3">
    <location>
        <begin position="1148"/>
        <end position="1176"/>
    </location>
</feature>
<feature type="coiled-coil region" evidence="2">
    <location>
        <begin position="718"/>
        <end position="745"/>
    </location>
</feature>
<feature type="coiled-coil region" evidence="2">
    <location>
        <begin position="1614"/>
        <end position="1648"/>
    </location>
</feature>
<keyword evidence="2" id="KW-0175">Coiled coil</keyword>
<dbReference type="Pfam" id="PF03732">
    <property type="entry name" value="Retrotrans_gag"/>
    <property type="match status" value="1"/>
</dbReference>
<organism evidence="6 7">
    <name type="scientific">Lolium multiflorum</name>
    <name type="common">Italian ryegrass</name>
    <name type="synonym">Lolium perenne subsp. multiflorum</name>
    <dbReference type="NCBI Taxonomy" id="4521"/>
    <lineage>
        <taxon>Eukaryota</taxon>
        <taxon>Viridiplantae</taxon>
        <taxon>Streptophyta</taxon>
        <taxon>Embryophyta</taxon>
        <taxon>Tracheophyta</taxon>
        <taxon>Spermatophyta</taxon>
        <taxon>Magnoliopsida</taxon>
        <taxon>Liliopsida</taxon>
        <taxon>Poales</taxon>
        <taxon>Poaceae</taxon>
        <taxon>BOP clade</taxon>
        <taxon>Pooideae</taxon>
        <taxon>Poodae</taxon>
        <taxon>Poeae</taxon>
        <taxon>Poeae Chloroplast Group 2 (Poeae type)</taxon>
        <taxon>Loliodinae</taxon>
        <taxon>Loliinae</taxon>
        <taxon>Lolium</taxon>
    </lineage>
</organism>
<feature type="domain" description="CCHC-type" evidence="5">
    <location>
        <begin position="129"/>
        <end position="142"/>
    </location>
</feature>
<feature type="compositionally biased region" description="Basic and acidic residues" evidence="3">
    <location>
        <begin position="550"/>
        <end position="564"/>
    </location>
</feature>
<keyword evidence="7" id="KW-1185">Reference proteome</keyword>
<dbReference type="InterPro" id="IPR036691">
    <property type="entry name" value="Endo/exonu/phosph_ase_sf"/>
</dbReference>
<dbReference type="SUPFAM" id="SSF56219">
    <property type="entry name" value="DNase I-like"/>
    <property type="match status" value="1"/>
</dbReference>
<feature type="compositionally biased region" description="Pro residues" evidence="3">
    <location>
        <begin position="68"/>
        <end position="79"/>
    </location>
</feature>
<feature type="region of interest" description="Disordered" evidence="3">
    <location>
        <begin position="487"/>
        <end position="516"/>
    </location>
</feature>
<dbReference type="Proteomes" id="UP001231189">
    <property type="component" value="Unassembled WGS sequence"/>
</dbReference>
<dbReference type="InterPro" id="IPR005162">
    <property type="entry name" value="Retrotrans_gag_dom"/>
</dbReference>
<keyword evidence="1" id="KW-0863">Zinc-finger</keyword>
<evidence type="ECO:0000256" key="4">
    <source>
        <dbReference type="SAM" id="Phobius"/>
    </source>
</evidence>
<proteinExistence type="predicted"/>
<keyword evidence="4" id="KW-0812">Transmembrane</keyword>
<feature type="region of interest" description="Disordered" evidence="3">
    <location>
        <begin position="532"/>
        <end position="564"/>
    </location>
</feature>
<feature type="region of interest" description="Disordered" evidence="3">
    <location>
        <begin position="763"/>
        <end position="798"/>
    </location>
</feature>
<dbReference type="Gene3D" id="4.10.60.10">
    <property type="entry name" value="Zinc finger, CCHC-type"/>
    <property type="match status" value="1"/>
</dbReference>
<feature type="region of interest" description="Disordered" evidence="3">
    <location>
        <begin position="1698"/>
        <end position="1737"/>
    </location>
</feature>
<protein>
    <recommendedName>
        <fullName evidence="5">CCHC-type domain-containing protein</fullName>
    </recommendedName>
</protein>
<dbReference type="EMBL" id="JAUUTY010000002">
    <property type="protein sequence ID" value="KAK1678284.1"/>
    <property type="molecule type" value="Genomic_DNA"/>
</dbReference>
<feature type="compositionally biased region" description="Basic and acidic residues" evidence="3">
    <location>
        <begin position="1"/>
        <end position="55"/>
    </location>
</feature>
<dbReference type="PANTHER" id="PTHR33170">
    <property type="entry name" value="DUF4283 DOMAIN-CONTAINING PROTEIN-RELATED"/>
    <property type="match status" value="1"/>
</dbReference>
<feature type="region of interest" description="Disordered" evidence="3">
    <location>
        <begin position="1660"/>
        <end position="1680"/>
    </location>
</feature>
<evidence type="ECO:0000313" key="7">
    <source>
        <dbReference type="Proteomes" id="UP001231189"/>
    </source>
</evidence>
<dbReference type="GO" id="GO:0008270">
    <property type="term" value="F:zinc ion binding"/>
    <property type="evidence" value="ECO:0007669"/>
    <property type="project" value="UniProtKB-KW"/>
</dbReference>
<dbReference type="Pfam" id="PF00098">
    <property type="entry name" value="zf-CCHC"/>
    <property type="match status" value="1"/>
</dbReference>
<feature type="compositionally biased region" description="Acidic residues" evidence="3">
    <location>
        <begin position="380"/>
        <end position="393"/>
    </location>
</feature>
<dbReference type="PANTHER" id="PTHR33170:SF46">
    <property type="entry name" value="DUF1618 DOMAIN-CONTAINING PROTEIN"/>
    <property type="match status" value="1"/>
</dbReference>
<evidence type="ECO:0000256" key="1">
    <source>
        <dbReference type="PROSITE-ProRule" id="PRU00047"/>
    </source>
</evidence>
<name>A0AAD8TAJ0_LOLMU</name>
<dbReference type="InterPro" id="IPR001878">
    <property type="entry name" value="Znf_CCHC"/>
</dbReference>
<dbReference type="SUPFAM" id="SSF57756">
    <property type="entry name" value="Retrovirus zinc finger-like domains"/>
    <property type="match status" value="1"/>
</dbReference>
<evidence type="ECO:0000259" key="5">
    <source>
        <dbReference type="PROSITE" id="PS50158"/>
    </source>
</evidence>